<dbReference type="SUPFAM" id="SSF52047">
    <property type="entry name" value="RNI-like"/>
    <property type="match status" value="1"/>
</dbReference>
<dbReference type="InterPro" id="IPR051261">
    <property type="entry name" value="NLR"/>
</dbReference>
<protein>
    <recommendedName>
        <fullName evidence="4">NACHT LRR and PYD domain-containing protein</fullName>
    </recommendedName>
</protein>
<name>A0A3B4H2X5_9CICH</name>
<dbReference type="InterPro" id="IPR001611">
    <property type="entry name" value="Leu-rich_rpt"/>
</dbReference>
<keyword evidence="2" id="KW-0677">Repeat</keyword>
<proteinExistence type="predicted"/>
<dbReference type="SMART" id="SM00368">
    <property type="entry name" value="LRR_RI"/>
    <property type="match status" value="7"/>
</dbReference>
<dbReference type="Gene3D" id="3.80.10.10">
    <property type="entry name" value="Ribonuclease Inhibitor"/>
    <property type="match status" value="2"/>
</dbReference>
<keyword evidence="1" id="KW-0433">Leucine-rich repeat</keyword>
<dbReference type="Ensembl" id="ENSPNYT00000029520.1">
    <property type="protein sequence ID" value="ENSPNYP00000028814.1"/>
    <property type="gene ID" value="ENSPNYG00000021699.1"/>
</dbReference>
<evidence type="ECO:0000256" key="2">
    <source>
        <dbReference type="ARBA" id="ARBA00022737"/>
    </source>
</evidence>
<accession>A0A3B4H2X5</accession>
<reference evidence="3" key="1">
    <citation type="submission" date="2023-09" db="UniProtKB">
        <authorList>
            <consortium name="Ensembl"/>
        </authorList>
    </citation>
    <scope>IDENTIFICATION</scope>
</reference>
<dbReference type="PANTHER" id="PTHR24106">
    <property type="entry name" value="NACHT, LRR AND CARD DOMAINS-CONTAINING"/>
    <property type="match status" value="1"/>
</dbReference>
<organism evidence="3">
    <name type="scientific">Pundamilia nyererei</name>
    <dbReference type="NCBI Taxonomy" id="303518"/>
    <lineage>
        <taxon>Eukaryota</taxon>
        <taxon>Metazoa</taxon>
        <taxon>Chordata</taxon>
        <taxon>Craniata</taxon>
        <taxon>Vertebrata</taxon>
        <taxon>Euteleostomi</taxon>
        <taxon>Actinopterygii</taxon>
        <taxon>Neopterygii</taxon>
        <taxon>Teleostei</taxon>
        <taxon>Neoteleostei</taxon>
        <taxon>Acanthomorphata</taxon>
        <taxon>Ovalentaria</taxon>
        <taxon>Cichlomorphae</taxon>
        <taxon>Cichliformes</taxon>
        <taxon>Cichlidae</taxon>
        <taxon>African cichlids</taxon>
        <taxon>Pseudocrenilabrinae</taxon>
        <taxon>Haplochromini</taxon>
        <taxon>Pundamilia</taxon>
    </lineage>
</organism>
<evidence type="ECO:0008006" key="4">
    <source>
        <dbReference type="Google" id="ProtNLM"/>
    </source>
</evidence>
<sequence>LKLSVTLLKPRQMEQLMGRILTYCGLLEAHCEVVASVLKSNPPSQLTELDMSGNELLDSAVMFLCAGLESSNCRLETLRLGVCFLSEMSCEALSFALSSKFSVLRVLDLSNNNLQDSGVKLLSAGLQSPHCTLKTLRTSDCNLTGRSCEALSTAVCSQSSTLTELDLSNNDLDDSGLKLMSAALESPHCTLETLSLSGCLVTEEGCINLASALSSNPSHLRELDLSYNHPGDSGIELLSAGLRDPGWRLETLRYGENV</sequence>
<dbReference type="InterPro" id="IPR032675">
    <property type="entry name" value="LRR_dom_sf"/>
</dbReference>
<dbReference type="GeneTree" id="ENSGT01150000286904"/>
<evidence type="ECO:0000256" key="1">
    <source>
        <dbReference type="ARBA" id="ARBA00022614"/>
    </source>
</evidence>
<dbReference type="STRING" id="303518.ENSPNYP00000028814"/>
<evidence type="ECO:0000313" key="3">
    <source>
        <dbReference type="Ensembl" id="ENSPNYP00000028814.1"/>
    </source>
</evidence>
<dbReference type="AlphaFoldDB" id="A0A3B4H2X5"/>
<dbReference type="Pfam" id="PF13516">
    <property type="entry name" value="LRR_6"/>
    <property type="match status" value="5"/>
</dbReference>